<dbReference type="AlphaFoldDB" id="N1PR76"/>
<dbReference type="PANTHER" id="PTHR42059">
    <property type="entry name" value="TNT DOMAIN-CONTAINING PROTEIN"/>
    <property type="match status" value="1"/>
</dbReference>
<dbReference type="eggNOG" id="ENOG502S1C9">
    <property type="taxonomic scope" value="Eukaryota"/>
</dbReference>
<keyword evidence="1" id="KW-0732">Signal</keyword>
<evidence type="ECO:0000313" key="4">
    <source>
        <dbReference type="Proteomes" id="UP000016933"/>
    </source>
</evidence>
<evidence type="ECO:0000256" key="1">
    <source>
        <dbReference type="SAM" id="SignalP"/>
    </source>
</evidence>
<proteinExistence type="predicted"/>
<reference evidence="3 4" key="2">
    <citation type="journal article" date="2012" name="PLoS Pathog.">
        <title>Diverse lifestyles and strategies of plant pathogenesis encoded in the genomes of eighteen Dothideomycetes fungi.</title>
        <authorList>
            <person name="Ohm R.A."/>
            <person name="Feau N."/>
            <person name="Henrissat B."/>
            <person name="Schoch C.L."/>
            <person name="Horwitz B.A."/>
            <person name="Barry K.W."/>
            <person name="Condon B.J."/>
            <person name="Copeland A.C."/>
            <person name="Dhillon B."/>
            <person name="Glaser F."/>
            <person name="Hesse C.N."/>
            <person name="Kosti I."/>
            <person name="LaButti K."/>
            <person name="Lindquist E.A."/>
            <person name="Lucas S."/>
            <person name="Salamov A.A."/>
            <person name="Bradshaw R.E."/>
            <person name="Ciuffetti L."/>
            <person name="Hamelin R.C."/>
            <person name="Kema G.H.J."/>
            <person name="Lawrence C."/>
            <person name="Scott J.A."/>
            <person name="Spatafora J.W."/>
            <person name="Turgeon B.G."/>
            <person name="de Wit P.J.G.M."/>
            <person name="Zhong S."/>
            <person name="Goodwin S.B."/>
            <person name="Grigoriev I.V."/>
        </authorList>
    </citation>
    <scope>NUCLEOTIDE SEQUENCE [LARGE SCALE GENOMIC DNA]</scope>
    <source>
        <strain evidence="4">NZE10 / CBS 128990</strain>
    </source>
</reference>
<dbReference type="GO" id="GO:0050135">
    <property type="term" value="F:NADP+ nucleosidase activity"/>
    <property type="evidence" value="ECO:0007669"/>
    <property type="project" value="InterPro"/>
</dbReference>
<dbReference type="Pfam" id="PF14021">
    <property type="entry name" value="TNT"/>
    <property type="match status" value="1"/>
</dbReference>
<keyword evidence="4" id="KW-1185">Reference proteome</keyword>
<feature type="domain" description="TNT" evidence="2">
    <location>
        <begin position="132"/>
        <end position="224"/>
    </location>
</feature>
<evidence type="ECO:0000313" key="3">
    <source>
        <dbReference type="EMBL" id="EME45892.1"/>
    </source>
</evidence>
<accession>N1PR76</accession>
<dbReference type="InterPro" id="IPR053024">
    <property type="entry name" value="Fungal_surface_NADase"/>
</dbReference>
<protein>
    <recommendedName>
        <fullName evidence="2">TNT domain-containing protein</fullName>
    </recommendedName>
</protein>
<organism evidence="3 4">
    <name type="scientific">Dothistroma septosporum (strain NZE10 / CBS 128990)</name>
    <name type="common">Red band needle blight fungus</name>
    <name type="synonym">Mycosphaerella pini</name>
    <dbReference type="NCBI Taxonomy" id="675120"/>
    <lineage>
        <taxon>Eukaryota</taxon>
        <taxon>Fungi</taxon>
        <taxon>Dikarya</taxon>
        <taxon>Ascomycota</taxon>
        <taxon>Pezizomycotina</taxon>
        <taxon>Dothideomycetes</taxon>
        <taxon>Dothideomycetidae</taxon>
        <taxon>Mycosphaerellales</taxon>
        <taxon>Mycosphaerellaceae</taxon>
        <taxon>Dothistroma</taxon>
    </lineage>
</organism>
<dbReference type="Proteomes" id="UP000016933">
    <property type="component" value="Unassembled WGS sequence"/>
</dbReference>
<evidence type="ECO:0000259" key="2">
    <source>
        <dbReference type="Pfam" id="PF14021"/>
    </source>
</evidence>
<dbReference type="OrthoDB" id="2923349at2759"/>
<name>N1PR76_DOTSN</name>
<reference evidence="4" key="1">
    <citation type="journal article" date="2012" name="PLoS Genet.">
        <title>The genomes of the fungal plant pathogens Cladosporium fulvum and Dothistroma septosporum reveal adaptation to different hosts and lifestyles but also signatures of common ancestry.</title>
        <authorList>
            <person name="de Wit P.J.G.M."/>
            <person name="van der Burgt A."/>
            <person name="Oekmen B."/>
            <person name="Stergiopoulos I."/>
            <person name="Abd-Elsalam K.A."/>
            <person name="Aerts A.L."/>
            <person name="Bahkali A.H."/>
            <person name="Beenen H.G."/>
            <person name="Chettri P."/>
            <person name="Cox M.P."/>
            <person name="Datema E."/>
            <person name="de Vries R.P."/>
            <person name="Dhillon B."/>
            <person name="Ganley A.R."/>
            <person name="Griffiths S.A."/>
            <person name="Guo Y."/>
            <person name="Hamelin R.C."/>
            <person name="Henrissat B."/>
            <person name="Kabir M.S."/>
            <person name="Jashni M.K."/>
            <person name="Kema G."/>
            <person name="Klaubauf S."/>
            <person name="Lapidus A."/>
            <person name="Levasseur A."/>
            <person name="Lindquist E."/>
            <person name="Mehrabi R."/>
            <person name="Ohm R.A."/>
            <person name="Owen T.J."/>
            <person name="Salamov A."/>
            <person name="Schwelm A."/>
            <person name="Schijlen E."/>
            <person name="Sun H."/>
            <person name="van den Burg H.A."/>
            <person name="van Ham R.C.H.J."/>
            <person name="Zhang S."/>
            <person name="Goodwin S.B."/>
            <person name="Grigoriev I.V."/>
            <person name="Collemare J."/>
            <person name="Bradshaw R.E."/>
        </authorList>
    </citation>
    <scope>NUCLEOTIDE SEQUENCE [LARGE SCALE GENOMIC DNA]</scope>
    <source>
        <strain evidence="4">NZE10 / CBS 128990</strain>
    </source>
</reference>
<sequence length="233" mass="25149">MEFNRMRSFHVVCALVAYFLSVNAQNTTAGSTTDPDLNTTRCTNFCAGTNATNSTDLFICGDPRLGPVQLPTALPLDGIVGGESTYHRFGGVCPGEFLAQWTNATTGSFVYPPFEGYTLTTSGQPGILNISLSVGTLLDRFGSEYGSYTSPAGLPYAQRSLPPPNLNAPPGGMYPYNYQVYIVTRTFKVQAGPIAAWFGQQGLGLQFLMPSSVRDLVDTGYLTRLNQTADPLW</sequence>
<dbReference type="OMA" id="GPIRPWF"/>
<dbReference type="HOGENOM" id="CLU_083054_0_1_1"/>
<feature type="signal peptide" evidence="1">
    <location>
        <begin position="1"/>
        <end position="24"/>
    </location>
</feature>
<dbReference type="InterPro" id="IPR025331">
    <property type="entry name" value="TNT"/>
</dbReference>
<dbReference type="EMBL" id="KB446537">
    <property type="protein sequence ID" value="EME45892.1"/>
    <property type="molecule type" value="Genomic_DNA"/>
</dbReference>
<gene>
    <name evidence="3" type="ORF">DOTSEDRAFT_70053</name>
</gene>
<feature type="chain" id="PRO_5004110072" description="TNT domain-containing protein" evidence="1">
    <location>
        <begin position="25"/>
        <end position="233"/>
    </location>
</feature>
<dbReference type="PANTHER" id="PTHR42059:SF1">
    <property type="entry name" value="TNT DOMAIN-CONTAINING PROTEIN"/>
    <property type="match status" value="1"/>
</dbReference>